<accession>A0A3Q9ILW6</accession>
<dbReference type="RefSeq" id="WP_127074662.1">
    <property type="nucleotide sequence ID" value="NZ_CP032819.1"/>
</dbReference>
<dbReference type="EMBL" id="CP032819">
    <property type="protein sequence ID" value="AZS28148.1"/>
    <property type="molecule type" value="Genomic_DNA"/>
</dbReference>
<organism evidence="1 2">
    <name type="scientific">Butyricimonas faecalis</name>
    <dbReference type="NCBI Taxonomy" id="2093856"/>
    <lineage>
        <taxon>Bacteria</taxon>
        <taxon>Pseudomonadati</taxon>
        <taxon>Bacteroidota</taxon>
        <taxon>Bacteroidia</taxon>
        <taxon>Bacteroidales</taxon>
        <taxon>Odoribacteraceae</taxon>
        <taxon>Butyricimonas</taxon>
    </lineage>
</organism>
<evidence type="ECO:0000313" key="1">
    <source>
        <dbReference type="EMBL" id="AZS28148.1"/>
    </source>
</evidence>
<keyword evidence="2" id="KW-1185">Reference proteome</keyword>
<dbReference type="AlphaFoldDB" id="A0A3Q9ILW6"/>
<reference evidence="1 2" key="1">
    <citation type="submission" date="2018-10" db="EMBL/GenBank/DDBJ databases">
        <title>Butyricimonas faecalis sp. nov., isolated from human faeces and emended description of the genus Butyricimonas.</title>
        <authorList>
            <person name="Le Roy T."/>
            <person name="Van der Smissen P."/>
            <person name="Paquot A."/>
            <person name="Delzenne N."/>
            <person name="Muccioli G."/>
            <person name="Collet J.-F."/>
            <person name="Cani P.D."/>
        </authorList>
    </citation>
    <scope>NUCLEOTIDE SEQUENCE [LARGE SCALE GENOMIC DNA]</scope>
    <source>
        <strain evidence="1 2">H184</strain>
    </source>
</reference>
<protein>
    <submittedName>
        <fullName evidence="1">Uncharacterized protein</fullName>
    </submittedName>
</protein>
<gene>
    <name evidence="1" type="ORF">D8S85_00350</name>
</gene>
<sequence length="85" mass="10007">MKTRYDADWIIKTAMGIYNLTVKYNSRFTMEKAITRATERAQRLNEALADPTCEIDEHDHIIKVYDFKNIQSLDSIYGYKMYCGD</sequence>
<dbReference type="Proteomes" id="UP000270673">
    <property type="component" value="Chromosome"/>
</dbReference>
<dbReference type="KEGG" id="buy:D8S85_00350"/>
<evidence type="ECO:0000313" key="2">
    <source>
        <dbReference type="Proteomes" id="UP000270673"/>
    </source>
</evidence>
<name>A0A3Q9ILW6_9BACT</name>
<proteinExistence type="predicted"/>